<accession>A0A8H3ZJU5</accession>
<keyword evidence="6" id="KW-0808">Transferase</keyword>
<dbReference type="Gene3D" id="3.90.550.50">
    <property type="match status" value="1"/>
</dbReference>
<feature type="domain" description="Fringe-like glycosyltransferase" evidence="13">
    <location>
        <begin position="230"/>
        <end position="315"/>
    </location>
</feature>
<name>A0A8H3ZJU5_VENIN</name>
<keyword evidence="10" id="KW-1133">Transmembrane helix</keyword>
<evidence type="ECO:0000313" key="15">
    <source>
        <dbReference type="Proteomes" id="UP000490939"/>
    </source>
</evidence>
<proteinExistence type="inferred from homology"/>
<evidence type="ECO:0000313" key="14">
    <source>
        <dbReference type="EMBL" id="KAE9994511.1"/>
    </source>
</evidence>
<keyword evidence="7" id="KW-0812">Transmembrane</keyword>
<keyword evidence="8" id="KW-0547">Nucleotide-binding</keyword>
<evidence type="ECO:0000256" key="11">
    <source>
        <dbReference type="ARBA" id="ARBA00023136"/>
    </source>
</evidence>
<comment type="pathway">
    <text evidence="2">Protein modification; protein glycosylation.</text>
</comment>
<dbReference type="GO" id="GO:0016263">
    <property type="term" value="F:glycoprotein-N-acetylgalactosamine 3-beta-galactosyltransferase activity"/>
    <property type="evidence" value="ECO:0007669"/>
    <property type="project" value="UniProtKB-EC"/>
</dbReference>
<evidence type="ECO:0000259" key="13">
    <source>
        <dbReference type="Pfam" id="PF02434"/>
    </source>
</evidence>
<keyword evidence="11" id="KW-0472">Membrane</keyword>
<evidence type="ECO:0000256" key="7">
    <source>
        <dbReference type="ARBA" id="ARBA00022692"/>
    </source>
</evidence>
<dbReference type="PANTHER" id="PTHR23033:SF47">
    <property type="entry name" value="APPLE DOMAIN-CONTAINING PROTEIN-RELATED"/>
    <property type="match status" value="1"/>
</dbReference>
<keyword evidence="9" id="KW-0735">Signal-anchor</keyword>
<keyword evidence="15" id="KW-1185">Reference proteome</keyword>
<evidence type="ECO:0000256" key="2">
    <source>
        <dbReference type="ARBA" id="ARBA00004922"/>
    </source>
</evidence>
<evidence type="ECO:0000256" key="12">
    <source>
        <dbReference type="SAM" id="MobiDB-lite"/>
    </source>
</evidence>
<evidence type="ECO:0000256" key="10">
    <source>
        <dbReference type="ARBA" id="ARBA00022989"/>
    </source>
</evidence>
<dbReference type="AlphaFoldDB" id="A0A8H3ZJU5"/>
<comment type="similarity">
    <text evidence="3">Belongs to the glycosyltransferase 31 family. Beta3-Gal-T subfamily.</text>
</comment>
<comment type="subcellular location">
    <subcellularLocation>
        <location evidence="1">Membrane</location>
        <topology evidence="1">Single-pass type II membrane protein</topology>
    </subcellularLocation>
</comment>
<gene>
    <name evidence="14" type="ORF">EG327_009189</name>
</gene>
<sequence>MASILRGPLQGPRLILAFFLGILFIFYLRSGPVDLEPGDVAIPDGPLTTVGKDGVALVSLGEVDEVDEVDMDAPLADKEKESVSDKFWEYVQGHSSHGSENHSPVPHAEHAKGAAVPVVPAVDQADREGTTPTDPFCKSLASTKDVLVVVRTPASELYSQLPAHFFTTLRCVDFLLYSTVHQNIGPYTVHDALANISDARRAKHRDFELYDKLQSAQNFVMDLHSITEDNDHNLDRWSIIPHVVDAYKQYTNKKWFVFIESDTYLSVSNMLLWLAKLDHTKDLFAGAQVMIGDVELAHSGSGIILSQTTAAKLSDRAKTRTDAWQDMVGNSCCGDKILAQALKEVNVTLHRAFPMIQGETPFSLDWSERHWCRTAMTWHRMTPSTLDMLWQFESAWVLEHSKDGPGSAPPMLFRDYFQTFLIPLLRTTHNRTDWDNLANSLTYTDSSGGQFAHYSFASCRAACDLRLSCVQYAWEPNKCRLGTVVRLGEKVVSDKRMMSGWNPKRVEKFGAKVDACTAERAYLMPMEKNAQDEMKLMEEERKRKEEQMVAAEEERARKAEEEKAKKEKEDREEETRKKEMDKAKAAADREGEKIQKQLEEHQKKVEEDRKKNEAEKKAAAAELEKAAQELAGEQQ</sequence>
<evidence type="ECO:0000256" key="1">
    <source>
        <dbReference type="ARBA" id="ARBA00004606"/>
    </source>
</evidence>
<protein>
    <recommendedName>
        <fullName evidence="4">N-acetylgalactosaminide beta-1,3-galactosyltransferase</fullName>
        <ecNumber evidence="4">2.4.1.122</ecNumber>
    </recommendedName>
</protein>
<dbReference type="GO" id="GO:0016020">
    <property type="term" value="C:membrane"/>
    <property type="evidence" value="ECO:0007669"/>
    <property type="project" value="UniProtKB-SubCell"/>
</dbReference>
<evidence type="ECO:0000256" key="8">
    <source>
        <dbReference type="ARBA" id="ARBA00022741"/>
    </source>
</evidence>
<evidence type="ECO:0000256" key="3">
    <source>
        <dbReference type="ARBA" id="ARBA00006462"/>
    </source>
</evidence>
<feature type="region of interest" description="Disordered" evidence="12">
    <location>
        <begin position="539"/>
        <end position="635"/>
    </location>
</feature>
<evidence type="ECO:0000256" key="9">
    <source>
        <dbReference type="ARBA" id="ARBA00022968"/>
    </source>
</evidence>
<dbReference type="Pfam" id="PF02434">
    <property type="entry name" value="Fringe"/>
    <property type="match status" value="1"/>
</dbReference>
<dbReference type="PANTHER" id="PTHR23033">
    <property type="entry name" value="BETA1,3-GALACTOSYLTRANSFERASE"/>
    <property type="match status" value="1"/>
</dbReference>
<dbReference type="Proteomes" id="UP000490939">
    <property type="component" value="Unassembled WGS sequence"/>
</dbReference>
<dbReference type="GO" id="GO:0000166">
    <property type="term" value="F:nucleotide binding"/>
    <property type="evidence" value="ECO:0007669"/>
    <property type="project" value="UniProtKB-KW"/>
</dbReference>
<feature type="compositionally biased region" description="Basic and acidic residues" evidence="12">
    <location>
        <begin position="539"/>
        <end position="627"/>
    </location>
</feature>
<reference evidence="14 15" key="1">
    <citation type="submission" date="2019-07" db="EMBL/GenBank/DDBJ databases">
        <title>Venturia inaequalis Genome Resource.</title>
        <authorList>
            <person name="Lichtner F.J."/>
        </authorList>
    </citation>
    <scope>NUCLEOTIDE SEQUENCE [LARGE SCALE GENOMIC DNA]</scope>
    <source>
        <strain evidence="14 15">DMI_063113</strain>
    </source>
</reference>
<comment type="caution">
    <text evidence="14">The sequence shown here is derived from an EMBL/GenBank/DDBJ whole genome shotgun (WGS) entry which is preliminary data.</text>
</comment>
<evidence type="ECO:0000256" key="6">
    <source>
        <dbReference type="ARBA" id="ARBA00022679"/>
    </source>
</evidence>
<dbReference type="InterPro" id="IPR003378">
    <property type="entry name" value="Fringe-like_glycosylTrfase"/>
</dbReference>
<dbReference type="InterPro" id="IPR026050">
    <property type="entry name" value="C1GALT1/C1GALT1_chp1"/>
</dbReference>
<evidence type="ECO:0000256" key="5">
    <source>
        <dbReference type="ARBA" id="ARBA00022676"/>
    </source>
</evidence>
<keyword evidence="5" id="KW-0328">Glycosyltransferase</keyword>
<organism evidence="14 15">
    <name type="scientific">Venturia inaequalis</name>
    <name type="common">Apple scab fungus</name>
    <dbReference type="NCBI Taxonomy" id="5025"/>
    <lineage>
        <taxon>Eukaryota</taxon>
        <taxon>Fungi</taxon>
        <taxon>Dikarya</taxon>
        <taxon>Ascomycota</taxon>
        <taxon>Pezizomycotina</taxon>
        <taxon>Dothideomycetes</taxon>
        <taxon>Pleosporomycetidae</taxon>
        <taxon>Venturiales</taxon>
        <taxon>Venturiaceae</taxon>
        <taxon>Venturia</taxon>
    </lineage>
</organism>
<dbReference type="EC" id="2.4.1.122" evidence="4"/>
<dbReference type="EMBL" id="WNWR01000006">
    <property type="protein sequence ID" value="KAE9994511.1"/>
    <property type="molecule type" value="Genomic_DNA"/>
</dbReference>
<evidence type="ECO:0000256" key="4">
    <source>
        <dbReference type="ARBA" id="ARBA00012557"/>
    </source>
</evidence>